<dbReference type="CDD" id="cd00191">
    <property type="entry name" value="TY"/>
    <property type="match status" value="1"/>
</dbReference>
<proteinExistence type="predicted"/>
<dbReference type="Gene3D" id="4.10.800.10">
    <property type="entry name" value="Thyroglobulin type-1"/>
    <property type="match status" value="2"/>
</dbReference>
<feature type="domain" description="Thyroglobulin type-1" evidence="3">
    <location>
        <begin position="187"/>
        <end position="253"/>
    </location>
</feature>
<dbReference type="SMART" id="SM00289">
    <property type="entry name" value="WR1"/>
    <property type="match status" value="1"/>
</dbReference>
<dbReference type="PRINTS" id="PR00003">
    <property type="entry name" value="4DISULPHCORE"/>
</dbReference>
<dbReference type="InterPro" id="IPR036645">
    <property type="entry name" value="Elafin-like_sf"/>
</dbReference>
<sequence length="553" mass="60775">MVNCLENTYVQNPIIATTTDRSCRRPPGCELHCPFGYQTGVLGACLCICLDIPCPLKACAPTEYCRHNGDGTAIAVKPSECPRLFGGACIDQCSSDNECGIDTLKCCSNGCGRECVVALIPQPIVNSLSIHPLQVTGYSNRIGKCPLKNYVKNQNCVVECIYDDECPWVEKCCDNECGRVCTSPDKATDCIHLVSAVNRLPEKTLGRGYVPKCAVDGQFENIQCDDDFCWCVDEKGIEIIGTKTARKTGSPNCLQRRNCKAKLCPKLCSFGVKTDHDGCPLDNCKCRDLCEEVKCMSDIDMCQMVEPDCEKLPCQPIGFNGFGFCCSLPQSVLHSGSCVPVLSRSHSKSSTKIQQMAECPEAQQHYDLGKCRVECKADEDCSGIKKCCTYNCSSLCLFPTKVTACLHELITHEIFGNNRVPKCNSKGNYERIQCDDRACYCVDTVNGVPDVCLTDGSPVVVPPVLCKNKQDCPENYWCNNIGVQSKGLCCPLSSKQQRAKAKCKSVEPFIEYNKPCDIRCRTDDECAADRKCCYDGCGTTCVQTSGRFCSFYP</sequence>
<dbReference type="Pfam" id="PF00086">
    <property type="entry name" value="Thyroglobulin_1"/>
    <property type="match status" value="2"/>
</dbReference>
<dbReference type="SMART" id="SM00211">
    <property type="entry name" value="TY"/>
    <property type="match status" value="2"/>
</dbReference>
<dbReference type="InterPro" id="IPR000716">
    <property type="entry name" value="Thyroglobulin_1"/>
</dbReference>
<evidence type="ECO:0000256" key="2">
    <source>
        <dbReference type="PROSITE-ProRule" id="PRU00500"/>
    </source>
</evidence>
<keyword evidence="5" id="KW-1185">Reference proteome</keyword>
<feature type="domain" description="WAP" evidence="4">
    <location>
        <begin position="495"/>
        <end position="545"/>
    </location>
</feature>
<dbReference type="STRING" id="1147741.A0A158Q7V6"/>
<dbReference type="PROSITE" id="PS00484">
    <property type="entry name" value="THYROGLOBULIN_1_1"/>
    <property type="match status" value="1"/>
</dbReference>
<dbReference type="SUPFAM" id="SSF57256">
    <property type="entry name" value="Elafin-like"/>
    <property type="match status" value="3"/>
</dbReference>
<dbReference type="PROSITE" id="PS51390">
    <property type="entry name" value="WAP"/>
    <property type="match status" value="3"/>
</dbReference>
<dbReference type="Pfam" id="PF00095">
    <property type="entry name" value="WAP"/>
    <property type="match status" value="4"/>
</dbReference>
<dbReference type="InterPro" id="IPR006150">
    <property type="entry name" value="Cys_repeat_1"/>
</dbReference>
<feature type="domain" description="WAP" evidence="4">
    <location>
        <begin position="138"/>
        <end position="185"/>
    </location>
</feature>
<dbReference type="AlphaFoldDB" id="A0A158Q7V6"/>
<dbReference type="InterPro" id="IPR008197">
    <property type="entry name" value="WAP_dom"/>
</dbReference>
<evidence type="ECO:0000313" key="5">
    <source>
        <dbReference type="Proteomes" id="UP000050640"/>
    </source>
</evidence>
<dbReference type="Proteomes" id="UP000050640">
    <property type="component" value="Unplaced"/>
</dbReference>
<feature type="domain" description="Thyroglobulin type-1" evidence="3">
    <location>
        <begin position="402"/>
        <end position="472"/>
    </location>
</feature>
<feature type="domain" description="WAP" evidence="4">
    <location>
        <begin position="74"/>
        <end position="119"/>
    </location>
</feature>
<dbReference type="SUPFAM" id="SSF57610">
    <property type="entry name" value="Thyroglobulin type-1 domain"/>
    <property type="match status" value="2"/>
</dbReference>
<reference evidence="6" key="1">
    <citation type="submission" date="2016-04" db="UniProtKB">
        <authorList>
            <consortium name="WormBaseParasite"/>
        </authorList>
    </citation>
    <scope>IDENTIFICATION</scope>
</reference>
<comment type="caution">
    <text evidence="2">Lacks conserved residue(s) required for the propagation of feature annotation.</text>
</comment>
<evidence type="ECO:0000259" key="3">
    <source>
        <dbReference type="PROSITE" id="PS51162"/>
    </source>
</evidence>
<dbReference type="SMART" id="SM00217">
    <property type="entry name" value="WAP"/>
    <property type="match status" value="4"/>
</dbReference>
<accession>A0A158Q7V6</accession>
<dbReference type="Gene3D" id="4.10.75.10">
    <property type="entry name" value="Elafin-like"/>
    <property type="match status" value="3"/>
</dbReference>
<keyword evidence="1" id="KW-1015">Disulfide bond</keyword>
<dbReference type="GO" id="GO:0005576">
    <property type="term" value="C:extracellular region"/>
    <property type="evidence" value="ECO:0007669"/>
    <property type="project" value="InterPro"/>
</dbReference>
<name>A0A158Q7V6_9BILA</name>
<organism evidence="5 6">
    <name type="scientific">Elaeophora elaphi</name>
    <dbReference type="NCBI Taxonomy" id="1147741"/>
    <lineage>
        <taxon>Eukaryota</taxon>
        <taxon>Metazoa</taxon>
        <taxon>Ecdysozoa</taxon>
        <taxon>Nematoda</taxon>
        <taxon>Chromadorea</taxon>
        <taxon>Rhabditida</taxon>
        <taxon>Spirurina</taxon>
        <taxon>Spiruromorpha</taxon>
        <taxon>Filarioidea</taxon>
        <taxon>Onchocercidae</taxon>
        <taxon>Elaeophora</taxon>
    </lineage>
</organism>
<evidence type="ECO:0000259" key="4">
    <source>
        <dbReference type="PROSITE" id="PS51390"/>
    </source>
</evidence>
<dbReference type="GO" id="GO:0030414">
    <property type="term" value="F:peptidase inhibitor activity"/>
    <property type="evidence" value="ECO:0007669"/>
    <property type="project" value="InterPro"/>
</dbReference>
<dbReference type="WBParaSite" id="EEL_0000567901-mRNA-1">
    <property type="protein sequence ID" value="EEL_0000567901-mRNA-1"/>
    <property type="gene ID" value="EEL_0000567901"/>
</dbReference>
<dbReference type="InterPro" id="IPR036857">
    <property type="entry name" value="Thyroglobulin_1_sf"/>
</dbReference>
<protein>
    <submittedName>
        <fullName evidence="6">Thyroglobulin type-1 domain-containing protein</fullName>
    </submittedName>
</protein>
<evidence type="ECO:0000256" key="1">
    <source>
        <dbReference type="ARBA" id="ARBA00023157"/>
    </source>
</evidence>
<evidence type="ECO:0000313" key="6">
    <source>
        <dbReference type="WBParaSite" id="EEL_0000567901-mRNA-1"/>
    </source>
</evidence>
<dbReference type="PROSITE" id="PS51162">
    <property type="entry name" value="THYROGLOBULIN_1_2"/>
    <property type="match status" value="2"/>
</dbReference>